<dbReference type="GO" id="GO:0034244">
    <property type="term" value="P:negative regulation of transcription elongation by RNA polymerase II"/>
    <property type="evidence" value="ECO:0007669"/>
    <property type="project" value="InterPro"/>
</dbReference>
<feature type="coiled-coil region" evidence="6">
    <location>
        <begin position="146"/>
        <end position="173"/>
    </location>
</feature>
<dbReference type="OrthoDB" id="1932206at2759"/>
<keyword evidence="1" id="KW-0479">Metal-binding</keyword>
<feature type="coiled-coil region" evidence="6">
    <location>
        <begin position="5"/>
        <end position="81"/>
    </location>
</feature>
<dbReference type="EMBL" id="JACGCM010000580">
    <property type="protein sequence ID" value="KAF6170558.1"/>
    <property type="molecule type" value="Genomic_DNA"/>
</dbReference>
<dbReference type="Proteomes" id="UP000541444">
    <property type="component" value="Unassembled WGS sequence"/>
</dbReference>
<keyword evidence="3" id="KW-0862">Zinc</keyword>
<keyword evidence="4" id="KW-0805">Transcription regulation</keyword>
<dbReference type="AlphaFoldDB" id="A0A7J7NUH6"/>
<dbReference type="PANTHER" id="PTHR33304:SF49">
    <property type="entry name" value="OS12G0161500 PROTEIN"/>
    <property type="match status" value="1"/>
</dbReference>
<dbReference type="SUPFAM" id="SSF90257">
    <property type="entry name" value="Myosin rod fragments"/>
    <property type="match status" value="1"/>
</dbReference>
<accession>A0A7J7NUH6</accession>
<name>A0A7J7NUH6_9MAGN</name>
<evidence type="ECO:0000313" key="9">
    <source>
        <dbReference type="Proteomes" id="UP000541444"/>
    </source>
</evidence>
<evidence type="ECO:0000256" key="5">
    <source>
        <dbReference type="ARBA" id="ARBA00023163"/>
    </source>
</evidence>
<evidence type="ECO:0000259" key="7">
    <source>
        <dbReference type="Pfam" id="PF23121"/>
    </source>
</evidence>
<reference evidence="8 9" key="1">
    <citation type="journal article" date="2020" name="IScience">
        <title>Genome Sequencing of the Endangered Kingdonia uniflora (Circaeasteraceae, Ranunculales) Reveals Potential Mechanisms of Evolutionary Specialization.</title>
        <authorList>
            <person name="Sun Y."/>
            <person name="Deng T."/>
            <person name="Zhang A."/>
            <person name="Moore M.J."/>
            <person name="Landis J.B."/>
            <person name="Lin N."/>
            <person name="Zhang H."/>
            <person name="Zhang X."/>
            <person name="Huang J."/>
            <person name="Zhang X."/>
            <person name="Sun H."/>
            <person name="Wang H."/>
        </authorList>
    </citation>
    <scope>NUCLEOTIDE SEQUENCE [LARGE SCALE GENOMIC DNA]</scope>
    <source>
        <strain evidence="8">TB1705</strain>
        <tissue evidence="8">Leaf</tissue>
    </source>
</reference>
<feature type="domain" description="AIPP2-like SPOC-like" evidence="7">
    <location>
        <begin position="156"/>
        <end position="252"/>
    </location>
</feature>
<evidence type="ECO:0000313" key="8">
    <source>
        <dbReference type="EMBL" id="KAF6170558.1"/>
    </source>
</evidence>
<keyword evidence="6" id="KW-0175">Coiled coil</keyword>
<evidence type="ECO:0000256" key="2">
    <source>
        <dbReference type="ARBA" id="ARBA00022771"/>
    </source>
</evidence>
<dbReference type="Pfam" id="PF23121">
    <property type="entry name" value="SPOC_AIPP2"/>
    <property type="match status" value="1"/>
</dbReference>
<organism evidence="8 9">
    <name type="scientific">Kingdonia uniflora</name>
    <dbReference type="NCBI Taxonomy" id="39325"/>
    <lineage>
        <taxon>Eukaryota</taxon>
        <taxon>Viridiplantae</taxon>
        <taxon>Streptophyta</taxon>
        <taxon>Embryophyta</taxon>
        <taxon>Tracheophyta</taxon>
        <taxon>Spermatophyta</taxon>
        <taxon>Magnoliopsida</taxon>
        <taxon>Ranunculales</taxon>
        <taxon>Circaeasteraceae</taxon>
        <taxon>Kingdonia</taxon>
    </lineage>
</organism>
<keyword evidence="9" id="KW-1185">Reference proteome</keyword>
<evidence type="ECO:0000256" key="4">
    <source>
        <dbReference type="ARBA" id="ARBA00023015"/>
    </source>
</evidence>
<evidence type="ECO:0000256" key="6">
    <source>
        <dbReference type="SAM" id="Coils"/>
    </source>
</evidence>
<evidence type="ECO:0000256" key="3">
    <source>
        <dbReference type="ARBA" id="ARBA00022833"/>
    </source>
</evidence>
<sequence>MNDEYKKLEVLAFEMETTIASLEEDLARTNKEKDEILLRNEVLTSDVEATYYRLSTKNSELEKLEQEVSSMRVRLAEFESSCENMESSIKSLPVEKEELAMLLTNALLELVEEKAIWVAKEKASFEFIMEKVQISKSELSLFLNDISEVKHELEFSREECKAIREMLEFSEEKAEYENKCRWDTWPKGFELLEHSDDNIALFFFPELGRDVNSYDLLVDNIIKRDLALKTEIDNGELLVFSSCKLPEPFRRFLDFEEYGRNELSFANKTGSMLDLWSYLDIGMLQVGDPDGCYYIMEWLSSVLIHVFKAAIL</sequence>
<dbReference type="InterPro" id="IPR056280">
    <property type="entry name" value="AIPP2-like_SPOC"/>
</dbReference>
<dbReference type="GO" id="GO:0140566">
    <property type="term" value="F:histone reader activity"/>
    <property type="evidence" value="ECO:0007669"/>
    <property type="project" value="InterPro"/>
</dbReference>
<proteinExistence type="predicted"/>
<dbReference type="PANTHER" id="PTHR33304">
    <property type="match status" value="1"/>
</dbReference>
<comment type="caution">
    <text evidence="8">The sequence shown here is derived from an EMBL/GenBank/DDBJ whole genome shotgun (WGS) entry which is preliminary data.</text>
</comment>
<protein>
    <recommendedName>
        <fullName evidence="7">AIPP2-like SPOC-like domain-containing protein</fullName>
    </recommendedName>
</protein>
<dbReference type="InterPro" id="IPR049914">
    <property type="entry name" value="PHD1-3/5-6"/>
</dbReference>
<dbReference type="GO" id="GO:0008270">
    <property type="term" value="F:zinc ion binding"/>
    <property type="evidence" value="ECO:0007669"/>
    <property type="project" value="UniProtKB-KW"/>
</dbReference>
<keyword evidence="5" id="KW-0804">Transcription</keyword>
<gene>
    <name evidence="8" type="ORF">GIB67_031966</name>
</gene>
<keyword evidence="2" id="KW-0863">Zinc-finger</keyword>
<evidence type="ECO:0000256" key="1">
    <source>
        <dbReference type="ARBA" id="ARBA00022723"/>
    </source>
</evidence>